<dbReference type="InParanoid" id="A0A2K1IH35"/>
<reference evidence="1 3" key="1">
    <citation type="journal article" date="2008" name="Science">
        <title>The Physcomitrella genome reveals evolutionary insights into the conquest of land by plants.</title>
        <authorList>
            <person name="Rensing S."/>
            <person name="Lang D."/>
            <person name="Zimmer A."/>
            <person name="Terry A."/>
            <person name="Salamov A."/>
            <person name="Shapiro H."/>
            <person name="Nishiyama T."/>
            <person name="Perroud P.-F."/>
            <person name="Lindquist E."/>
            <person name="Kamisugi Y."/>
            <person name="Tanahashi T."/>
            <person name="Sakakibara K."/>
            <person name="Fujita T."/>
            <person name="Oishi K."/>
            <person name="Shin-I T."/>
            <person name="Kuroki Y."/>
            <person name="Toyoda A."/>
            <person name="Suzuki Y."/>
            <person name="Hashimoto A."/>
            <person name="Yamaguchi K."/>
            <person name="Sugano A."/>
            <person name="Kohara Y."/>
            <person name="Fujiyama A."/>
            <person name="Anterola A."/>
            <person name="Aoki S."/>
            <person name="Ashton N."/>
            <person name="Barbazuk W.B."/>
            <person name="Barker E."/>
            <person name="Bennetzen J."/>
            <person name="Bezanilla M."/>
            <person name="Blankenship R."/>
            <person name="Cho S.H."/>
            <person name="Dutcher S."/>
            <person name="Estelle M."/>
            <person name="Fawcett J.A."/>
            <person name="Gundlach H."/>
            <person name="Hanada K."/>
            <person name="Heyl A."/>
            <person name="Hicks K.A."/>
            <person name="Hugh J."/>
            <person name="Lohr M."/>
            <person name="Mayer K."/>
            <person name="Melkozernov A."/>
            <person name="Murata T."/>
            <person name="Nelson D."/>
            <person name="Pils B."/>
            <person name="Prigge M."/>
            <person name="Reiss B."/>
            <person name="Renner T."/>
            <person name="Rombauts S."/>
            <person name="Rushton P."/>
            <person name="Sanderfoot A."/>
            <person name="Schween G."/>
            <person name="Shiu S.-H."/>
            <person name="Stueber K."/>
            <person name="Theodoulou F.L."/>
            <person name="Tu H."/>
            <person name="Van de Peer Y."/>
            <person name="Verrier P.J."/>
            <person name="Waters E."/>
            <person name="Wood A."/>
            <person name="Yang L."/>
            <person name="Cove D."/>
            <person name="Cuming A."/>
            <person name="Hasebe M."/>
            <person name="Lucas S."/>
            <person name="Mishler D.B."/>
            <person name="Reski R."/>
            <person name="Grigoriev I."/>
            <person name="Quatrano R.S."/>
            <person name="Boore J.L."/>
        </authorList>
    </citation>
    <scope>NUCLEOTIDE SEQUENCE [LARGE SCALE GENOMIC DNA]</scope>
    <source>
        <strain evidence="2 3">cv. Gransden 2004</strain>
    </source>
</reference>
<accession>A0A2K1IH35</accession>
<evidence type="ECO:0000313" key="2">
    <source>
        <dbReference type="EnsemblPlants" id="PAC:32910769.CDS.1"/>
    </source>
</evidence>
<evidence type="ECO:0000313" key="3">
    <source>
        <dbReference type="Proteomes" id="UP000006727"/>
    </source>
</evidence>
<dbReference type="Gramene" id="Pp3c24_16680V3.1">
    <property type="protein sequence ID" value="PAC:32910769.CDS.1"/>
    <property type="gene ID" value="Pp3c24_16680"/>
</dbReference>
<dbReference type="EMBL" id="ABEU02000024">
    <property type="protein sequence ID" value="PNR28589.1"/>
    <property type="molecule type" value="Genomic_DNA"/>
</dbReference>
<sequence length="46" mass="5458">MNQLHESYFIVAKNILKYLKRTKNHEILFQVDNKGELQTYANADFA</sequence>
<evidence type="ECO:0000313" key="1">
    <source>
        <dbReference type="EMBL" id="PNR28589.1"/>
    </source>
</evidence>
<proteinExistence type="predicted"/>
<protein>
    <submittedName>
        <fullName evidence="1 2">Uncharacterized protein</fullName>
    </submittedName>
</protein>
<dbReference type="AlphaFoldDB" id="A0A2K1IH35"/>
<keyword evidence="3" id="KW-1185">Reference proteome</keyword>
<name>A0A2K1IH35_PHYPA</name>
<gene>
    <name evidence="1" type="ORF">PHYPA_029181</name>
</gene>
<dbReference type="Proteomes" id="UP000006727">
    <property type="component" value="Chromosome 24"/>
</dbReference>
<reference evidence="2" key="3">
    <citation type="submission" date="2020-12" db="UniProtKB">
        <authorList>
            <consortium name="EnsemblPlants"/>
        </authorList>
    </citation>
    <scope>IDENTIFICATION</scope>
</reference>
<dbReference type="EnsemblPlants" id="Pp3c24_16680V3.1">
    <property type="protein sequence ID" value="PAC:32910769.CDS.1"/>
    <property type="gene ID" value="Pp3c24_16680"/>
</dbReference>
<organism evidence="1">
    <name type="scientific">Physcomitrium patens</name>
    <name type="common">Spreading-leaved earth moss</name>
    <name type="synonym">Physcomitrella patens</name>
    <dbReference type="NCBI Taxonomy" id="3218"/>
    <lineage>
        <taxon>Eukaryota</taxon>
        <taxon>Viridiplantae</taxon>
        <taxon>Streptophyta</taxon>
        <taxon>Embryophyta</taxon>
        <taxon>Bryophyta</taxon>
        <taxon>Bryophytina</taxon>
        <taxon>Bryopsida</taxon>
        <taxon>Funariidae</taxon>
        <taxon>Funariales</taxon>
        <taxon>Funariaceae</taxon>
        <taxon>Physcomitrium</taxon>
    </lineage>
</organism>
<reference evidence="1 3" key="2">
    <citation type="journal article" date="2018" name="Plant J.">
        <title>The Physcomitrella patens chromosome-scale assembly reveals moss genome structure and evolution.</title>
        <authorList>
            <person name="Lang D."/>
            <person name="Ullrich K.K."/>
            <person name="Murat F."/>
            <person name="Fuchs J."/>
            <person name="Jenkins J."/>
            <person name="Haas F.B."/>
            <person name="Piednoel M."/>
            <person name="Gundlach H."/>
            <person name="Van Bel M."/>
            <person name="Meyberg R."/>
            <person name="Vives C."/>
            <person name="Morata J."/>
            <person name="Symeonidi A."/>
            <person name="Hiss M."/>
            <person name="Muchero W."/>
            <person name="Kamisugi Y."/>
            <person name="Saleh O."/>
            <person name="Blanc G."/>
            <person name="Decker E.L."/>
            <person name="van Gessel N."/>
            <person name="Grimwood J."/>
            <person name="Hayes R.D."/>
            <person name="Graham S.W."/>
            <person name="Gunter L.E."/>
            <person name="McDaniel S.F."/>
            <person name="Hoernstein S.N.W."/>
            <person name="Larsson A."/>
            <person name="Li F.W."/>
            <person name="Perroud P.F."/>
            <person name="Phillips J."/>
            <person name="Ranjan P."/>
            <person name="Rokshar D.S."/>
            <person name="Rothfels C.J."/>
            <person name="Schneider L."/>
            <person name="Shu S."/>
            <person name="Stevenson D.W."/>
            <person name="Thummler F."/>
            <person name="Tillich M."/>
            <person name="Villarreal Aguilar J.C."/>
            <person name="Widiez T."/>
            <person name="Wong G.K."/>
            <person name="Wymore A."/>
            <person name="Zhang Y."/>
            <person name="Zimmer A.D."/>
            <person name="Quatrano R.S."/>
            <person name="Mayer K.F.X."/>
            <person name="Goodstein D."/>
            <person name="Casacuberta J.M."/>
            <person name="Vandepoele K."/>
            <person name="Reski R."/>
            <person name="Cuming A.C."/>
            <person name="Tuskan G.A."/>
            <person name="Maumus F."/>
            <person name="Salse J."/>
            <person name="Schmutz J."/>
            <person name="Rensing S.A."/>
        </authorList>
    </citation>
    <scope>NUCLEOTIDE SEQUENCE [LARGE SCALE GENOMIC DNA]</scope>
    <source>
        <strain evidence="2 3">cv. Gransden 2004</strain>
    </source>
</reference>